<dbReference type="EMBL" id="JAEDAO010000001">
    <property type="protein sequence ID" value="MBK0391378.1"/>
    <property type="molecule type" value="Genomic_DNA"/>
</dbReference>
<dbReference type="Proteomes" id="UP000617041">
    <property type="component" value="Unassembled WGS sequence"/>
</dbReference>
<accession>A0A934PXW3</accession>
<proteinExistence type="predicted"/>
<feature type="region of interest" description="Disordered" evidence="1">
    <location>
        <begin position="28"/>
        <end position="49"/>
    </location>
</feature>
<comment type="caution">
    <text evidence="3">The sequence shown here is derived from an EMBL/GenBank/DDBJ whole genome shotgun (WGS) entry which is preliminary data.</text>
</comment>
<evidence type="ECO:0000313" key="3">
    <source>
        <dbReference type="EMBL" id="MBK0391378.1"/>
    </source>
</evidence>
<dbReference type="Pfam" id="PF07813">
    <property type="entry name" value="LTXXQ"/>
    <property type="match status" value="1"/>
</dbReference>
<evidence type="ECO:0000256" key="1">
    <source>
        <dbReference type="SAM" id="MobiDB-lite"/>
    </source>
</evidence>
<reference evidence="3" key="1">
    <citation type="submission" date="2020-12" db="EMBL/GenBank/DDBJ databases">
        <title>Ramlibacter sp. nov., isolated from a freshwater alga, Cryptomonas.</title>
        <authorList>
            <person name="Kim H.M."/>
            <person name="Jeon C.O."/>
        </authorList>
    </citation>
    <scope>NUCLEOTIDE SEQUENCE</scope>
    <source>
        <strain evidence="3">CrO1</strain>
    </source>
</reference>
<dbReference type="AlphaFoldDB" id="A0A934PXW3"/>
<name>A0A934PXW3_9BURK</name>
<gene>
    <name evidence="3" type="ORF">I8E28_02130</name>
</gene>
<feature type="signal peptide" evidence="2">
    <location>
        <begin position="1"/>
        <end position="23"/>
    </location>
</feature>
<feature type="chain" id="PRO_5037412499" evidence="2">
    <location>
        <begin position="24"/>
        <end position="166"/>
    </location>
</feature>
<evidence type="ECO:0000256" key="2">
    <source>
        <dbReference type="SAM" id="SignalP"/>
    </source>
</evidence>
<organism evidence="3 4">
    <name type="scientific">Ramlibacter algicola</name>
    <dbReference type="NCBI Taxonomy" id="2795217"/>
    <lineage>
        <taxon>Bacteria</taxon>
        <taxon>Pseudomonadati</taxon>
        <taxon>Pseudomonadota</taxon>
        <taxon>Betaproteobacteria</taxon>
        <taxon>Burkholderiales</taxon>
        <taxon>Comamonadaceae</taxon>
        <taxon>Ramlibacter</taxon>
    </lineage>
</organism>
<sequence>MHFPLRKHFVTLALLAGVGLASAQAQQPAPQAAQAGPAASAPKAHKFDPAKRAERVNKRLADLHAKLQLSQGQEYAWSQFVAAMQPPANAPQRPDRAAFKAMTTPERIDQMRAMRDRRNAEMDQRAEATKTLYAQLTPEQKKTFDAESSRMFQRGHRGMHGHHGRS</sequence>
<keyword evidence="2" id="KW-0732">Signal</keyword>
<feature type="compositionally biased region" description="Low complexity" evidence="1">
    <location>
        <begin position="28"/>
        <end position="42"/>
    </location>
</feature>
<dbReference type="RefSeq" id="WP_200786200.1">
    <property type="nucleotide sequence ID" value="NZ_JAEDAO010000001.1"/>
</dbReference>
<protein>
    <submittedName>
        <fullName evidence="3">Spy/CpxP family protein refolding chaperone</fullName>
    </submittedName>
</protein>
<dbReference type="Gene3D" id="1.20.120.1490">
    <property type="match status" value="1"/>
</dbReference>
<keyword evidence="4" id="KW-1185">Reference proteome</keyword>
<evidence type="ECO:0000313" key="4">
    <source>
        <dbReference type="Proteomes" id="UP000617041"/>
    </source>
</evidence>
<dbReference type="GO" id="GO:0042597">
    <property type="term" value="C:periplasmic space"/>
    <property type="evidence" value="ECO:0007669"/>
    <property type="project" value="InterPro"/>
</dbReference>
<dbReference type="InterPro" id="IPR012899">
    <property type="entry name" value="LTXXQ"/>
</dbReference>